<sequence>MRNDFRTFGITDSEEKEVLALVERIFNDVKARCVTNGCDESEVSASVYTIQDFLGSIATGENAEF</sequence>
<gene>
    <name evidence="1" type="ORF">UFOVP1290_226</name>
</gene>
<protein>
    <submittedName>
        <fullName evidence="1">Uncharacterized protein</fullName>
    </submittedName>
</protein>
<dbReference type="EMBL" id="LR797252">
    <property type="protein sequence ID" value="CAB4196706.1"/>
    <property type="molecule type" value="Genomic_DNA"/>
</dbReference>
<accession>A0A6J5RQY7</accession>
<organism evidence="1">
    <name type="scientific">uncultured Caudovirales phage</name>
    <dbReference type="NCBI Taxonomy" id="2100421"/>
    <lineage>
        <taxon>Viruses</taxon>
        <taxon>Duplodnaviria</taxon>
        <taxon>Heunggongvirae</taxon>
        <taxon>Uroviricota</taxon>
        <taxon>Caudoviricetes</taxon>
        <taxon>Peduoviridae</taxon>
        <taxon>Maltschvirus</taxon>
        <taxon>Maltschvirus maltsch</taxon>
    </lineage>
</organism>
<reference evidence="1" key="1">
    <citation type="submission" date="2020-05" db="EMBL/GenBank/DDBJ databases">
        <authorList>
            <person name="Chiriac C."/>
            <person name="Salcher M."/>
            <person name="Ghai R."/>
            <person name="Kavagutti S V."/>
        </authorList>
    </citation>
    <scope>NUCLEOTIDE SEQUENCE</scope>
</reference>
<evidence type="ECO:0000313" key="1">
    <source>
        <dbReference type="EMBL" id="CAB4196706.1"/>
    </source>
</evidence>
<proteinExistence type="predicted"/>
<name>A0A6J5RQY7_9CAUD</name>